<evidence type="ECO:0000313" key="2">
    <source>
        <dbReference type="EMBL" id="CAI6337873.1"/>
    </source>
</evidence>
<sequence>MNQMESFEEAATGSEQLLDTQNEVGSPLEVNLRGSADPTKSRPAIPWGAMGGEEQRMRTARLPYCDVCPTRLLAYCACPLDGFEPRMPSSRAWKQPKTGEGSDDIRSKLSGKRLPKMQTLYNDIGMSTAGPGFAKRQKIDKQVGKEATNEGDDQVDESNETGEIPEINEDNHRLLAQASDPVDDQEPHGTRHASPAEVIVISDDDSDDPADASSTVQNPIFTEEEMAQGDTKLQQTENDPEEDLAQNWSSINMLNDAIKLGLYAPVWEPPNFDFYP</sequence>
<feature type="region of interest" description="Disordered" evidence="1">
    <location>
        <begin position="129"/>
        <end position="167"/>
    </location>
</feature>
<accession>A0A9W4UP92</accession>
<feature type="compositionally biased region" description="Polar residues" evidence="1">
    <location>
        <begin position="13"/>
        <end position="24"/>
    </location>
</feature>
<feature type="region of interest" description="Disordered" evidence="1">
    <location>
        <begin position="87"/>
        <end position="114"/>
    </location>
</feature>
<gene>
    <name evidence="2" type="ORF">PDIGIT_LOCUS10990</name>
</gene>
<feature type="region of interest" description="Disordered" evidence="1">
    <location>
        <begin position="1"/>
        <end position="49"/>
    </location>
</feature>
<feature type="compositionally biased region" description="Basic and acidic residues" evidence="1">
    <location>
        <begin position="137"/>
        <end position="148"/>
    </location>
</feature>
<reference evidence="2" key="1">
    <citation type="submission" date="2023-01" db="EMBL/GenBank/DDBJ databases">
        <authorList>
            <person name="Van Ghelder C."/>
            <person name="Rancurel C."/>
        </authorList>
    </citation>
    <scope>NUCLEOTIDE SEQUENCE</scope>
    <source>
        <strain evidence="2">CNCM I-4278</strain>
    </source>
</reference>
<protein>
    <submittedName>
        <fullName evidence="2">Uncharacterized protein</fullName>
    </submittedName>
</protein>
<evidence type="ECO:0000256" key="1">
    <source>
        <dbReference type="SAM" id="MobiDB-lite"/>
    </source>
</evidence>
<dbReference type="AlphaFoldDB" id="A0A9W4UP92"/>
<dbReference type="Proteomes" id="UP001152607">
    <property type="component" value="Unassembled WGS sequence"/>
</dbReference>
<organism evidence="2 3">
    <name type="scientific">Periconia digitata</name>
    <dbReference type="NCBI Taxonomy" id="1303443"/>
    <lineage>
        <taxon>Eukaryota</taxon>
        <taxon>Fungi</taxon>
        <taxon>Dikarya</taxon>
        <taxon>Ascomycota</taxon>
        <taxon>Pezizomycotina</taxon>
        <taxon>Dothideomycetes</taxon>
        <taxon>Pleosporomycetidae</taxon>
        <taxon>Pleosporales</taxon>
        <taxon>Massarineae</taxon>
        <taxon>Periconiaceae</taxon>
        <taxon>Periconia</taxon>
    </lineage>
</organism>
<evidence type="ECO:0000313" key="3">
    <source>
        <dbReference type="Proteomes" id="UP001152607"/>
    </source>
</evidence>
<comment type="caution">
    <text evidence="2">The sequence shown here is derived from an EMBL/GenBank/DDBJ whole genome shotgun (WGS) entry which is preliminary data.</text>
</comment>
<dbReference type="EMBL" id="CAOQHR010000007">
    <property type="protein sequence ID" value="CAI6337873.1"/>
    <property type="molecule type" value="Genomic_DNA"/>
</dbReference>
<feature type="region of interest" description="Disordered" evidence="1">
    <location>
        <begin position="202"/>
        <end position="243"/>
    </location>
</feature>
<keyword evidence="3" id="KW-1185">Reference proteome</keyword>
<proteinExistence type="predicted"/>
<name>A0A9W4UP92_9PLEO</name>
<feature type="compositionally biased region" description="Acidic residues" evidence="1">
    <location>
        <begin position="149"/>
        <end position="160"/>
    </location>
</feature>